<dbReference type="PANTHER" id="PTHR10362">
    <property type="entry name" value="HISTIDINE AMMONIA-LYASE"/>
    <property type="match status" value="1"/>
</dbReference>
<keyword evidence="2" id="KW-1185">Reference proteome</keyword>
<dbReference type="Proteomes" id="UP000603865">
    <property type="component" value="Unassembled WGS sequence"/>
</dbReference>
<reference evidence="1" key="1">
    <citation type="journal article" date="2014" name="Int. J. Syst. Evol. Microbiol.">
        <title>Complete genome sequence of Corynebacterium casei LMG S-19264T (=DSM 44701T), isolated from a smear-ripened cheese.</title>
        <authorList>
            <consortium name="US DOE Joint Genome Institute (JGI-PGF)"/>
            <person name="Walter F."/>
            <person name="Albersmeier A."/>
            <person name="Kalinowski J."/>
            <person name="Ruckert C."/>
        </authorList>
    </citation>
    <scope>NUCLEOTIDE SEQUENCE</scope>
    <source>
        <strain evidence="1">JCM 31311</strain>
    </source>
</reference>
<dbReference type="RefSeq" id="WP_189092439.1">
    <property type="nucleotide sequence ID" value="NZ_BMQL01000036.1"/>
</dbReference>
<reference evidence="1" key="2">
    <citation type="submission" date="2020-09" db="EMBL/GenBank/DDBJ databases">
        <authorList>
            <person name="Sun Q."/>
            <person name="Ohkuma M."/>
        </authorList>
    </citation>
    <scope>NUCLEOTIDE SEQUENCE</scope>
    <source>
        <strain evidence="1">JCM 31311</strain>
    </source>
</reference>
<dbReference type="InterPro" id="IPR001106">
    <property type="entry name" value="Aromatic_Lyase"/>
</dbReference>
<organism evidence="1 2">
    <name type="scientific">Deinococcus ruber</name>
    <dbReference type="NCBI Taxonomy" id="1848197"/>
    <lineage>
        <taxon>Bacteria</taxon>
        <taxon>Thermotogati</taxon>
        <taxon>Deinococcota</taxon>
        <taxon>Deinococci</taxon>
        <taxon>Deinococcales</taxon>
        <taxon>Deinococcaceae</taxon>
        <taxon>Deinococcus</taxon>
    </lineage>
</organism>
<accession>A0A918FC27</accession>
<proteinExistence type="predicted"/>
<dbReference type="AlphaFoldDB" id="A0A918FC27"/>
<evidence type="ECO:0000313" key="2">
    <source>
        <dbReference type="Proteomes" id="UP000603865"/>
    </source>
</evidence>
<protein>
    <submittedName>
        <fullName evidence="1">Histidine ammonia-lyase</fullName>
    </submittedName>
</protein>
<dbReference type="Gene3D" id="1.20.200.10">
    <property type="entry name" value="Fumarase/aspartase (Central domain)"/>
    <property type="match status" value="1"/>
</dbReference>
<comment type="caution">
    <text evidence="1">The sequence shown here is derived from an EMBL/GenBank/DDBJ whole genome shotgun (WGS) entry which is preliminary data.</text>
</comment>
<dbReference type="EMBL" id="BMQL01000036">
    <property type="protein sequence ID" value="GGR25737.1"/>
    <property type="molecule type" value="Genomic_DNA"/>
</dbReference>
<gene>
    <name evidence="1" type="primary">hutH</name>
    <name evidence="1" type="ORF">GCM10008957_41730</name>
</gene>
<name>A0A918FC27_9DEIO</name>
<dbReference type="Gene3D" id="1.10.275.10">
    <property type="entry name" value="Fumarase/aspartase (N-terminal domain)"/>
    <property type="match status" value="1"/>
</dbReference>
<sequence>MTQLLSATAPSGVTWNQAITIQDVCRVAGGARLRLAPEALARLADARQVVEEVLASGTVAYGLNTGLGSLKKYALPEEQLLEFNAQVITSHAVSLSAHELSERGVRAIMAARVAGLVQGGSGVRPLLAELLVSMLNAGVHPVVRPNHTSLGESDLAPIAQIALVMIGQGEANYRGQRLSGAEALRQAGLSPVVLQAKEGLGLVSAQAYSVGMASLHMSCAQELLDAFDVAAAYSLEGFDGNPSILNPVVTRGRPLPGQARRADHLRALLEGSNLKERARNLQDPLSFRCVVQVHGACDEVLYFARSQVQSLLNAQTDNPAVDVQERRLIVSGNFDGTALALATDTLRLALHRLIVMSVQRVSKMVWSEFSGLPTALADPNDAELGMTLNNASRSMASTAARAHVLAQPCSLSITPNTTEGTDDYCSMAPNGVEMLGEQLGLARTIVALELLFAHQALNWRGEARISAALERVQTLLDGWISTPLRINEYIGQFSLDQVVQVAAEDPERGCS</sequence>
<evidence type="ECO:0000313" key="1">
    <source>
        <dbReference type="EMBL" id="GGR25737.1"/>
    </source>
</evidence>
<dbReference type="GO" id="GO:0016841">
    <property type="term" value="F:ammonia-lyase activity"/>
    <property type="evidence" value="ECO:0007669"/>
    <property type="project" value="UniProtKB-ARBA"/>
</dbReference>
<dbReference type="CDD" id="cd00332">
    <property type="entry name" value="PAL-HAL"/>
    <property type="match status" value="1"/>
</dbReference>
<dbReference type="SUPFAM" id="SSF48557">
    <property type="entry name" value="L-aspartase-like"/>
    <property type="match status" value="1"/>
</dbReference>
<dbReference type="InterPro" id="IPR008948">
    <property type="entry name" value="L-Aspartase-like"/>
</dbReference>
<dbReference type="InterPro" id="IPR024083">
    <property type="entry name" value="Fumarase/histidase_N"/>
</dbReference>
<dbReference type="Pfam" id="PF00221">
    <property type="entry name" value="Lyase_aromatic"/>
    <property type="match status" value="1"/>
</dbReference>